<evidence type="ECO:0000313" key="1">
    <source>
        <dbReference type="EMBL" id="NJQ14198.1"/>
    </source>
</evidence>
<name>A0ABX1C5K1_9ACTN</name>
<comment type="caution">
    <text evidence="1">The sequence shown here is derived from an EMBL/GenBank/DDBJ whole genome shotgun (WGS) entry which is preliminary data.</text>
</comment>
<accession>A0ABX1C5K1</accession>
<keyword evidence="2" id="KW-1185">Reference proteome</keyword>
<sequence>MTATRPSASAITDDQLDALYAEVDRLRARVTGGSTSWPQAAPLQAAATALRAGTAAPVPPADLADLLDALARALGWLAPYRPHEGGHAMWTTATAVAEAITDGASR</sequence>
<dbReference type="Proteomes" id="UP000727056">
    <property type="component" value="Unassembled WGS sequence"/>
</dbReference>
<proteinExistence type="predicted"/>
<reference evidence="1 2" key="1">
    <citation type="submission" date="2020-03" db="EMBL/GenBank/DDBJ databases">
        <title>Draft genome of Streptomyces sp. ventii, isolated from the Axial Seamount in the Pacific Ocean, and resequencing of the two type strains Streptomyces lonarensis strain NCL 716 and Streptomyces bohaiensis strain 11A07.</title>
        <authorList>
            <person name="Loughran R.M."/>
            <person name="Pfannmuller K.M."/>
            <person name="Wasson B.J."/>
            <person name="Deadmond M.C."/>
            <person name="Paddock B.E."/>
            <person name="Koyack M.J."/>
            <person name="Gallegos D.A."/>
            <person name="Mitchell E.A."/>
            <person name="Ushijima B."/>
            <person name="Saw J.H."/>
            <person name="Mcphail K.L."/>
            <person name="Videau P."/>
        </authorList>
    </citation>
    <scope>NUCLEOTIDE SEQUENCE [LARGE SCALE GENOMIC DNA]</scope>
    <source>
        <strain evidence="1 2">11A07</strain>
    </source>
</reference>
<evidence type="ECO:0000313" key="2">
    <source>
        <dbReference type="Proteomes" id="UP000727056"/>
    </source>
</evidence>
<gene>
    <name evidence="1" type="ORF">HCN52_04415</name>
</gene>
<dbReference type="RefSeq" id="WP_168087030.1">
    <property type="nucleotide sequence ID" value="NZ_BHZH01000018.1"/>
</dbReference>
<dbReference type="EMBL" id="JAAVJC010000018">
    <property type="protein sequence ID" value="NJQ14198.1"/>
    <property type="molecule type" value="Genomic_DNA"/>
</dbReference>
<organism evidence="1 2">
    <name type="scientific">Streptomyces bohaiensis</name>
    <dbReference type="NCBI Taxonomy" id="1431344"/>
    <lineage>
        <taxon>Bacteria</taxon>
        <taxon>Bacillati</taxon>
        <taxon>Actinomycetota</taxon>
        <taxon>Actinomycetes</taxon>
        <taxon>Kitasatosporales</taxon>
        <taxon>Streptomycetaceae</taxon>
        <taxon>Streptomyces</taxon>
    </lineage>
</organism>
<protein>
    <submittedName>
        <fullName evidence="1">Uncharacterized protein</fullName>
    </submittedName>
</protein>